<dbReference type="EMBL" id="AACS02000004">
    <property type="protein sequence ID" value="EFI28021.1"/>
    <property type="molecule type" value="Genomic_DNA"/>
</dbReference>
<organism evidence="1 2">
    <name type="scientific">Coprinopsis cinerea (strain Okayama-7 / 130 / ATCC MYA-4618 / FGSC 9003)</name>
    <name type="common">Inky cap fungus</name>
    <name type="synonym">Hormographiella aspergillata</name>
    <dbReference type="NCBI Taxonomy" id="240176"/>
    <lineage>
        <taxon>Eukaryota</taxon>
        <taxon>Fungi</taxon>
        <taxon>Dikarya</taxon>
        <taxon>Basidiomycota</taxon>
        <taxon>Agaricomycotina</taxon>
        <taxon>Agaricomycetes</taxon>
        <taxon>Agaricomycetidae</taxon>
        <taxon>Agaricales</taxon>
        <taxon>Agaricineae</taxon>
        <taxon>Psathyrellaceae</taxon>
        <taxon>Coprinopsis</taxon>
    </lineage>
</organism>
<dbReference type="RefSeq" id="XP_002911515.1">
    <property type="nucleotide sequence ID" value="XM_002911469.1"/>
</dbReference>
<dbReference type="Proteomes" id="UP000001861">
    <property type="component" value="Unassembled WGS sequence"/>
</dbReference>
<comment type="caution">
    <text evidence="1">The sequence shown here is derived from an EMBL/GenBank/DDBJ whole genome shotgun (WGS) entry which is preliminary data.</text>
</comment>
<dbReference type="InParanoid" id="D6RM54"/>
<dbReference type="GeneID" id="9379273"/>
<dbReference type="KEGG" id="cci:CC1G_14514"/>
<sequence length="87" mass="9975">MFKVLLAMQEQVDGARRLVEGRREALEACHRQNARMEQALRASERIERGAAEGRRRMINDIADRIHEIAKSITMDDEIHSAVSNNTM</sequence>
<proteinExistence type="predicted"/>
<dbReference type="VEuPathDB" id="FungiDB:CC1G_14514"/>
<dbReference type="AlphaFoldDB" id="D6RM54"/>
<keyword evidence="2" id="KW-1185">Reference proteome</keyword>
<reference evidence="1 2" key="1">
    <citation type="journal article" date="2010" name="Proc. Natl. Acad. Sci. U.S.A.">
        <title>Insights into evolution of multicellular fungi from the assembled chromosomes of the mushroom Coprinopsis cinerea (Coprinus cinereus).</title>
        <authorList>
            <person name="Stajich J.E."/>
            <person name="Wilke S.K."/>
            <person name="Ahren D."/>
            <person name="Au C.H."/>
            <person name="Birren B.W."/>
            <person name="Borodovsky M."/>
            <person name="Burns C."/>
            <person name="Canback B."/>
            <person name="Casselton L.A."/>
            <person name="Cheng C.K."/>
            <person name="Deng J."/>
            <person name="Dietrich F.S."/>
            <person name="Fargo D.C."/>
            <person name="Farman M.L."/>
            <person name="Gathman A.C."/>
            <person name="Goldberg J."/>
            <person name="Guigo R."/>
            <person name="Hoegger P.J."/>
            <person name="Hooker J.B."/>
            <person name="Huggins A."/>
            <person name="James T.Y."/>
            <person name="Kamada T."/>
            <person name="Kilaru S."/>
            <person name="Kodira C."/>
            <person name="Kues U."/>
            <person name="Kupfer D."/>
            <person name="Kwan H.S."/>
            <person name="Lomsadze A."/>
            <person name="Li W."/>
            <person name="Lilly W.W."/>
            <person name="Ma L.J."/>
            <person name="Mackey A.J."/>
            <person name="Manning G."/>
            <person name="Martin F."/>
            <person name="Muraguchi H."/>
            <person name="Natvig D.O."/>
            <person name="Palmerini H."/>
            <person name="Ramesh M.A."/>
            <person name="Rehmeyer C.J."/>
            <person name="Roe B.A."/>
            <person name="Shenoy N."/>
            <person name="Stanke M."/>
            <person name="Ter-Hovhannisyan V."/>
            <person name="Tunlid A."/>
            <person name="Velagapudi R."/>
            <person name="Vision T.J."/>
            <person name="Zeng Q."/>
            <person name="Zolan M.E."/>
            <person name="Pukkila P.J."/>
        </authorList>
    </citation>
    <scope>NUCLEOTIDE SEQUENCE [LARGE SCALE GENOMIC DNA]</scope>
    <source>
        <strain evidence="2">Okayama-7 / 130 / ATCC MYA-4618 / FGSC 9003</strain>
    </source>
</reference>
<evidence type="ECO:0000313" key="2">
    <source>
        <dbReference type="Proteomes" id="UP000001861"/>
    </source>
</evidence>
<protein>
    <submittedName>
        <fullName evidence="1">Uncharacterized protein</fullName>
    </submittedName>
</protein>
<dbReference type="HOGENOM" id="CLU_2483283_0_0_1"/>
<evidence type="ECO:0000313" key="1">
    <source>
        <dbReference type="EMBL" id="EFI28021.1"/>
    </source>
</evidence>
<gene>
    <name evidence="1" type="ORF">CC1G_14514</name>
</gene>
<name>D6RM54_COPC7</name>
<accession>D6RM54</accession>